<keyword evidence="5 6" id="KW-0472">Membrane</keyword>
<proteinExistence type="inferred from homology"/>
<feature type="transmembrane region" description="Helical" evidence="6">
    <location>
        <begin position="222"/>
        <end position="244"/>
    </location>
</feature>
<dbReference type="GO" id="GO:0005886">
    <property type="term" value="C:plasma membrane"/>
    <property type="evidence" value="ECO:0007669"/>
    <property type="project" value="TreeGrafter"/>
</dbReference>
<name>A0A5B8NQR5_9CHRO</name>
<feature type="transmembrane region" description="Helical" evidence="6">
    <location>
        <begin position="91"/>
        <end position="113"/>
    </location>
</feature>
<evidence type="ECO:0000256" key="4">
    <source>
        <dbReference type="ARBA" id="ARBA00022989"/>
    </source>
</evidence>
<sequence length="256" mass="27731">MLIELEAIDWVLTIVLIGIALSLSRWQKIGLEEQLLVSAARSILQLVVAGYLLELVFSLETVWGVLGVILLMVLMGTLVTRNRVSQKLSRLVWIAGGSLLLTTGLTLSYVILLMIQPPTWYDPQYAIPLAGIIIGSAVNAATIAGERLVSSLETHRGEIETHLSLGATPSDAIALYRRQAIRAGLLPHLNQMALVGIVTLPGILTGQLLGGVTPLNAVSYQIVILLVLAFANLLATFLITAGIYRQFFTPEAQLRF</sequence>
<keyword evidence="4 6" id="KW-1133">Transmembrane helix</keyword>
<comment type="similarity">
    <text evidence="2">Belongs to the UPF0014 family.</text>
</comment>
<dbReference type="Proteomes" id="UP000318453">
    <property type="component" value="Chromosome"/>
</dbReference>
<feature type="transmembrane region" description="Helical" evidence="6">
    <location>
        <begin position="62"/>
        <end position="79"/>
    </location>
</feature>
<evidence type="ECO:0000313" key="7">
    <source>
        <dbReference type="EMBL" id="QDZ41414.1"/>
    </source>
</evidence>
<gene>
    <name evidence="7" type="primary">fetB</name>
    <name evidence="7" type="ORF">FRE64_01900</name>
</gene>
<comment type="subcellular location">
    <subcellularLocation>
        <location evidence="1">Membrane</location>
        <topology evidence="1">Multi-pass membrane protein</topology>
    </subcellularLocation>
</comment>
<evidence type="ECO:0000256" key="2">
    <source>
        <dbReference type="ARBA" id="ARBA00005268"/>
    </source>
</evidence>
<evidence type="ECO:0000256" key="3">
    <source>
        <dbReference type="ARBA" id="ARBA00022692"/>
    </source>
</evidence>
<organism evidence="7 8">
    <name type="scientific">Euhalothece natronophila Z-M001</name>
    <dbReference type="NCBI Taxonomy" id="522448"/>
    <lineage>
        <taxon>Bacteria</taxon>
        <taxon>Bacillati</taxon>
        <taxon>Cyanobacteriota</taxon>
        <taxon>Cyanophyceae</taxon>
        <taxon>Oscillatoriophycideae</taxon>
        <taxon>Chroococcales</taxon>
        <taxon>Halothecacae</taxon>
        <taxon>Halothece cluster</taxon>
        <taxon>Euhalothece</taxon>
    </lineage>
</organism>
<evidence type="ECO:0000256" key="5">
    <source>
        <dbReference type="ARBA" id="ARBA00023136"/>
    </source>
</evidence>
<dbReference type="EMBL" id="CP042326">
    <property type="protein sequence ID" value="QDZ41414.1"/>
    <property type="molecule type" value="Genomic_DNA"/>
</dbReference>
<accession>A0A5B8NQR5</accession>
<feature type="transmembrane region" description="Helical" evidence="6">
    <location>
        <begin position="6"/>
        <end position="23"/>
    </location>
</feature>
<dbReference type="InterPro" id="IPR005226">
    <property type="entry name" value="UPF0014_fam"/>
</dbReference>
<dbReference type="OrthoDB" id="9791807at2"/>
<dbReference type="Pfam" id="PF03649">
    <property type="entry name" value="UPF0014"/>
    <property type="match status" value="1"/>
</dbReference>
<dbReference type="PANTHER" id="PTHR30028:SF0">
    <property type="entry name" value="PROTEIN ALUMINUM SENSITIVE 3"/>
    <property type="match status" value="1"/>
</dbReference>
<evidence type="ECO:0000256" key="1">
    <source>
        <dbReference type="ARBA" id="ARBA00004141"/>
    </source>
</evidence>
<dbReference type="AlphaFoldDB" id="A0A5B8NQR5"/>
<evidence type="ECO:0000256" key="6">
    <source>
        <dbReference type="SAM" id="Phobius"/>
    </source>
</evidence>
<dbReference type="KEGG" id="enn:FRE64_01900"/>
<feature type="transmembrane region" description="Helical" evidence="6">
    <location>
        <begin position="125"/>
        <end position="145"/>
    </location>
</feature>
<keyword evidence="8" id="KW-1185">Reference proteome</keyword>
<reference evidence="7 8" key="1">
    <citation type="submission" date="2019-08" db="EMBL/GenBank/DDBJ databases">
        <title>Carotenoids and Carotenoid Binding Proteins in the Halophilic Cyanobacterium Euhalothece sp. ZM00.</title>
        <authorList>
            <person name="Cho S.M."/>
            <person name="Song J.Y."/>
            <person name="Park Y.-I."/>
        </authorList>
    </citation>
    <scope>NUCLEOTIDE SEQUENCE [LARGE SCALE GENOMIC DNA]</scope>
    <source>
        <strain evidence="7 8">Z-M001</strain>
    </source>
</reference>
<feature type="transmembrane region" description="Helical" evidence="6">
    <location>
        <begin position="192"/>
        <end position="210"/>
    </location>
</feature>
<evidence type="ECO:0000313" key="8">
    <source>
        <dbReference type="Proteomes" id="UP000318453"/>
    </source>
</evidence>
<keyword evidence="3 6" id="KW-0812">Transmembrane</keyword>
<dbReference type="PANTHER" id="PTHR30028">
    <property type="entry name" value="UPF0014 INNER MEMBRANE PROTEIN YBBM-RELATED"/>
    <property type="match status" value="1"/>
</dbReference>
<protein>
    <submittedName>
        <fullName evidence="7">Iron export ABC transporter permease subunit FetB</fullName>
    </submittedName>
</protein>